<name>A0A0V1CXK2_TRIBR</name>
<dbReference type="OrthoDB" id="10273115at2759"/>
<protein>
    <submittedName>
        <fullName evidence="1">Uncharacterized protein</fullName>
    </submittedName>
</protein>
<dbReference type="EMBL" id="JYDI01000077">
    <property type="protein sequence ID" value="KRY53965.1"/>
    <property type="molecule type" value="Genomic_DNA"/>
</dbReference>
<reference evidence="1 2" key="1">
    <citation type="submission" date="2015-01" db="EMBL/GenBank/DDBJ databases">
        <title>Evolution of Trichinella species and genotypes.</title>
        <authorList>
            <person name="Korhonen P.K."/>
            <person name="Edoardo P."/>
            <person name="Giuseppe L.R."/>
            <person name="Gasser R.B."/>
        </authorList>
    </citation>
    <scope>NUCLEOTIDE SEQUENCE [LARGE SCALE GENOMIC DNA]</scope>
    <source>
        <strain evidence="1">ISS120</strain>
    </source>
</reference>
<proteinExistence type="predicted"/>
<dbReference type="Proteomes" id="UP000054653">
    <property type="component" value="Unassembled WGS sequence"/>
</dbReference>
<dbReference type="AlphaFoldDB" id="A0A0V1CXK2"/>
<organism evidence="1 2">
    <name type="scientific">Trichinella britovi</name>
    <name type="common">Parasitic roundworm</name>
    <dbReference type="NCBI Taxonomy" id="45882"/>
    <lineage>
        <taxon>Eukaryota</taxon>
        <taxon>Metazoa</taxon>
        <taxon>Ecdysozoa</taxon>
        <taxon>Nematoda</taxon>
        <taxon>Enoplea</taxon>
        <taxon>Dorylaimia</taxon>
        <taxon>Trichinellida</taxon>
        <taxon>Trichinellidae</taxon>
        <taxon>Trichinella</taxon>
    </lineage>
</organism>
<sequence length="125" mass="14341">MFRLIGSELARKRPERIFPFIVLYRSEVLLTAVHVVCQFGCDMNHQHAFPMIHVGLRLLSRISCCTTVAHFCKMTASDVLCCKRLLRFDGTLRRFTTGASCSKLRSLARRRSLLKPKTDRSIIVD</sequence>
<evidence type="ECO:0000313" key="2">
    <source>
        <dbReference type="Proteomes" id="UP000054653"/>
    </source>
</evidence>
<keyword evidence="2" id="KW-1185">Reference proteome</keyword>
<comment type="caution">
    <text evidence="1">The sequence shown here is derived from an EMBL/GenBank/DDBJ whole genome shotgun (WGS) entry which is preliminary data.</text>
</comment>
<evidence type="ECO:0000313" key="1">
    <source>
        <dbReference type="EMBL" id="KRY53965.1"/>
    </source>
</evidence>
<gene>
    <name evidence="1" type="ORF">T03_775</name>
</gene>
<accession>A0A0V1CXK2</accession>